<dbReference type="Pfam" id="PF20256">
    <property type="entry name" value="MoCoBD_2"/>
    <property type="match status" value="1"/>
</dbReference>
<dbReference type="SMART" id="SM01008">
    <property type="entry name" value="Ald_Xan_dh_C"/>
    <property type="match status" value="1"/>
</dbReference>
<reference evidence="5" key="4">
    <citation type="submission" date="2020-09" db="EMBL/GenBank/DDBJ databases">
        <authorList>
            <person name="Sun Q."/>
            <person name="Ohkuma M."/>
        </authorList>
    </citation>
    <scope>NUCLEOTIDE SEQUENCE</scope>
    <source>
        <strain evidence="5">JCM 31740</strain>
    </source>
</reference>
<dbReference type="OrthoDB" id="57164at2157"/>
<dbReference type="SUPFAM" id="SSF56003">
    <property type="entry name" value="Molybdenum cofactor-binding domain"/>
    <property type="match status" value="1"/>
</dbReference>
<keyword evidence="6" id="KW-1185">Reference proteome</keyword>
<dbReference type="PANTHER" id="PTHR11908:SF132">
    <property type="entry name" value="ALDEHYDE OXIDASE 1-RELATED"/>
    <property type="match status" value="1"/>
</dbReference>
<dbReference type="Proteomes" id="UP000276741">
    <property type="component" value="Chromosome"/>
</dbReference>
<evidence type="ECO:0000256" key="2">
    <source>
        <dbReference type="ARBA" id="ARBA00023002"/>
    </source>
</evidence>
<dbReference type="InterPro" id="IPR046867">
    <property type="entry name" value="AldOxase/xan_DH_MoCoBD2"/>
</dbReference>
<organism evidence="4 6">
    <name type="scientific">Sulfodiicoccus acidiphilus</name>
    <dbReference type="NCBI Taxonomy" id="1670455"/>
    <lineage>
        <taxon>Archaea</taxon>
        <taxon>Thermoproteota</taxon>
        <taxon>Thermoprotei</taxon>
        <taxon>Sulfolobales</taxon>
        <taxon>Sulfolobaceae</taxon>
        <taxon>Sulfodiicoccus</taxon>
    </lineage>
</organism>
<dbReference type="NCBIfam" id="NF041018">
    <property type="entry name" value="glyceraldDH_alpha"/>
    <property type="match status" value="1"/>
</dbReference>
<dbReference type="Proteomes" id="UP000616143">
    <property type="component" value="Unassembled WGS sequence"/>
</dbReference>
<evidence type="ECO:0000256" key="1">
    <source>
        <dbReference type="ARBA" id="ARBA00022505"/>
    </source>
</evidence>
<sequence length="729" mass="80100">MRYVGRPIRRKEDPKLITGRGRYIDDIEFPGTLHLVVVRSTVAHALLKSVDYSDALKVQGVVGVLTGVKFKVDNRPEDFPMASKEILYVGQPVAAVVATDRYAAVDAAEKVQFDYDELPAVVDPEEAATGSKEVVGGKGLAYEREYASGDALRAIESSPQKGELKVKIGRVYASPMEPRGLLSVYERGSLTVYASTQSPHFMRRFLVETFGGRVEDVRVVQADVGGAFGAKLFPYPEDYITVEASLRFRRPVKWVATRREDFVSTYLSRDQIHKLRFGFDERGVLRGLTDDALINLGAASHGYYLGDIAATMLPGPYKVRDVKVRVLGVYTNTTPLDQYRGAGRPEATFAIERVMDYIAEELKEDPVEVRKRNLVVETPYTNPFGLTYDSGNYSHLLERAGLIYREMEERARKLKLEGRRVGAGLCFYLEQNNFGPWESASVRVRGDGKVQVIVGAAPHGQGAGTGIAQVVADELGLDLDRVEVSWGDTSLIGEAFGTYGSRSLTLAGNAALLAARKLKDKVRGLAAELMGTDVQELVYRDGGVENPKDGRRMSLAEVARATVASMGGTWNFKRDPSLEVTEYFGLDNYTFPYGAHIALVEVEEDGSVSVLDYRAIDDVGLVVNPLLAEGQVVGGVMQGFGEVFTEEIRYDGNGNPIMTDFGSYRIPRAHQAFRVRWEYFEEGKSNAPLPSKGIGEGASIGTLDALVSAIERAVGRRVWALPVDPSLLM</sequence>
<dbReference type="SUPFAM" id="SSF54665">
    <property type="entry name" value="CO dehydrogenase molybdoprotein N-domain-like"/>
    <property type="match status" value="1"/>
</dbReference>
<keyword evidence="1" id="KW-0500">Molybdenum</keyword>
<reference evidence="6" key="2">
    <citation type="submission" date="2018-04" db="EMBL/GenBank/DDBJ databases">
        <title>Complete genome sequence of Sulfodiicoccus acidiphilus strain HS-1.</title>
        <authorList>
            <person name="Sakai H.D."/>
            <person name="Kurosawa N."/>
        </authorList>
    </citation>
    <scope>NUCLEOTIDE SEQUENCE [LARGE SCALE GENOMIC DNA]</scope>
    <source>
        <strain evidence="6">HS-1</strain>
    </source>
</reference>
<evidence type="ECO:0000259" key="3">
    <source>
        <dbReference type="SMART" id="SM01008"/>
    </source>
</evidence>
<dbReference type="AlphaFoldDB" id="A0A348B1Z2"/>
<keyword evidence="2" id="KW-0560">Oxidoreductase</keyword>
<dbReference type="PANTHER" id="PTHR11908">
    <property type="entry name" value="XANTHINE DEHYDROGENASE"/>
    <property type="match status" value="1"/>
</dbReference>
<dbReference type="RefSeq" id="WP_126449550.1">
    <property type="nucleotide sequence ID" value="NZ_AP018553.1"/>
</dbReference>
<dbReference type="GeneID" id="38666091"/>
<feature type="domain" description="Aldehyde oxidase/xanthine dehydrogenase a/b hammerhead" evidence="3">
    <location>
        <begin position="18"/>
        <end position="119"/>
    </location>
</feature>
<dbReference type="KEGG" id="sacd:HS1genome_0583"/>
<dbReference type="Pfam" id="PF02738">
    <property type="entry name" value="MoCoBD_1"/>
    <property type="match status" value="1"/>
</dbReference>
<dbReference type="InterPro" id="IPR037165">
    <property type="entry name" value="AldOxase/xan_DH_Mopterin-bd_sf"/>
</dbReference>
<dbReference type="Pfam" id="PF01315">
    <property type="entry name" value="Ald_Xan_dh_C"/>
    <property type="match status" value="1"/>
</dbReference>
<evidence type="ECO:0000313" key="6">
    <source>
        <dbReference type="Proteomes" id="UP000276741"/>
    </source>
</evidence>
<dbReference type="InterPro" id="IPR016208">
    <property type="entry name" value="Ald_Oxase/xanthine_DH-like"/>
</dbReference>
<dbReference type="InterPro" id="IPR036856">
    <property type="entry name" value="Ald_Oxase/Xan_DH_a/b_sf"/>
</dbReference>
<protein>
    <submittedName>
        <fullName evidence="4">Aldehyde oxidase</fullName>
    </submittedName>
</protein>
<dbReference type="InterPro" id="IPR008274">
    <property type="entry name" value="AldOxase/xan_DH_MoCoBD1"/>
</dbReference>
<name>A0A348B1Z2_9CREN</name>
<evidence type="ECO:0000313" key="4">
    <source>
        <dbReference type="EMBL" id="BBD72194.1"/>
    </source>
</evidence>
<dbReference type="GO" id="GO:0005506">
    <property type="term" value="F:iron ion binding"/>
    <property type="evidence" value="ECO:0007669"/>
    <property type="project" value="InterPro"/>
</dbReference>
<evidence type="ECO:0000313" key="5">
    <source>
        <dbReference type="EMBL" id="GGT94307.1"/>
    </source>
</evidence>
<dbReference type="Gene3D" id="3.30.365.10">
    <property type="entry name" value="Aldehyde oxidase/xanthine dehydrogenase, molybdopterin binding domain"/>
    <property type="match status" value="4"/>
</dbReference>
<reference evidence="5" key="1">
    <citation type="journal article" date="2014" name="Int. J. Syst. Evol. Microbiol.">
        <title>Complete genome sequence of Corynebacterium casei LMG S-19264T (=DSM 44701T), isolated from a smear-ripened cheese.</title>
        <authorList>
            <consortium name="US DOE Joint Genome Institute (JGI-PGF)"/>
            <person name="Walter F."/>
            <person name="Albersmeier A."/>
            <person name="Kalinowski J."/>
            <person name="Ruckert C."/>
        </authorList>
    </citation>
    <scope>NUCLEOTIDE SEQUENCE</scope>
    <source>
        <strain evidence="5">JCM 31740</strain>
    </source>
</reference>
<proteinExistence type="predicted"/>
<dbReference type="InterPro" id="IPR000674">
    <property type="entry name" value="Ald_Oxase/Xan_DH_a/b"/>
</dbReference>
<dbReference type="EMBL" id="BMQS01000008">
    <property type="protein sequence ID" value="GGT94307.1"/>
    <property type="molecule type" value="Genomic_DNA"/>
</dbReference>
<dbReference type="GO" id="GO:0016491">
    <property type="term" value="F:oxidoreductase activity"/>
    <property type="evidence" value="ECO:0007669"/>
    <property type="project" value="UniProtKB-KW"/>
</dbReference>
<accession>A0A348B1Z2</accession>
<dbReference type="Gene3D" id="3.90.1170.50">
    <property type="entry name" value="Aldehyde oxidase/xanthine dehydrogenase, a/b hammerhead"/>
    <property type="match status" value="1"/>
</dbReference>
<dbReference type="EMBL" id="AP018553">
    <property type="protein sequence ID" value="BBD72194.1"/>
    <property type="molecule type" value="Genomic_DNA"/>
</dbReference>
<gene>
    <name evidence="5" type="ORF">GCM10007116_09870</name>
    <name evidence="4" type="ORF">HS1genome_0583</name>
</gene>
<reference evidence="4" key="3">
    <citation type="journal article" date="2019" name="BMC Res. Notes">
        <title>Complete genome sequence of the Sulfodiicoccus acidiphilus strain HS-1T, the first crenarchaeon that lacks polB3, isolated from an acidic hot spring in Ohwaku-dani, Hakone, Japan.</title>
        <authorList>
            <person name="Sakai H.D."/>
            <person name="Kurosawa N."/>
        </authorList>
    </citation>
    <scope>NUCLEOTIDE SEQUENCE</scope>
    <source>
        <strain evidence="4">HS-1</strain>
    </source>
</reference>
<dbReference type="InterPro" id="IPR053554">
    <property type="entry name" value="Glyceraldehyde_dh-related"/>
</dbReference>